<name>A0ABV1DW70_9FIRM</name>
<gene>
    <name evidence="1" type="ORF">WMO26_00425</name>
</gene>
<comment type="caution">
    <text evidence="1">The sequence shown here is derived from an EMBL/GenBank/DDBJ whole genome shotgun (WGS) entry which is preliminary data.</text>
</comment>
<accession>A0ABV1DW70</accession>
<evidence type="ECO:0000313" key="2">
    <source>
        <dbReference type="Proteomes" id="UP001489509"/>
    </source>
</evidence>
<evidence type="ECO:0000313" key="1">
    <source>
        <dbReference type="EMBL" id="MEQ2439287.1"/>
    </source>
</evidence>
<keyword evidence="2" id="KW-1185">Reference proteome</keyword>
<sequence>MANAAKKDKFLLYKGRPMVRCGKTIYYGNMSDKYVVMLQILSTKPFKDMEVPDRVLVQLMDTDPQVRIRDRIVKKTEKDGLYNAIDVGAIWLERALADK</sequence>
<dbReference type="EMBL" id="JBBMFD010000001">
    <property type="protein sequence ID" value="MEQ2439287.1"/>
    <property type="molecule type" value="Genomic_DNA"/>
</dbReference>
<organism evidence="1 2">
    <name type="scientific">Solibaculum intestinale</name>
    <dbReference type="NCBI Taxonomy" id="3133165"/>
    <lineage>
        <taxon>Bacteria</taxon>
        <taxon>Bacillati</taxon>
        <taxon>Bacillota</taxon>
        <taxon>Clostridia</taxon>
        <taxon>Eubacteriales</taxon>
        <taxon>Oscillospiraceae</taxon>
        <taxon>Solibaculum</taxon>
    </lineage>
</organism>
<protein>
    <submittedName>
        <fullName evidence="1">Uncharacterized protein</fullName>
    </submittedName>
</protein>
<proteinExistence type="predicted"/>
<reference evidence="1 2" key="1">
    <citation type="submission" date="2024-03" db="EMBL/GenBank/DDBJ databases">
        <title>Human intestinal bacterial collection.</title>
        <authorList>
            <person name="Pauvert C."/>
            <person name="Hitch T.C.A."/>
            <person name="Clavel T."/>
        </authorList>
    </citation>
    <scope>NUCLEOTIDE SEQUENCE [LARGE SCALE GENOMIC DNA]</scope>
    <source>
        <strain evidence="1 2">CLA-JM-H44</strain>
    </source>
</reference>
<dbReference type="RefSeq" id="WP_349217563.1">
    <property type="nucleotide sequence ID" value="NZ_JBBMFD010000001.1"/>
</dbReference>
<dbReference type="Proteomes" id="UP001489509">
    <property type="component" value="Unassembled WGS sequence"/>
</dbReference>